<dbReference type="EMBL" id="BMVN01000019">
    <property type="protein sequence ID" value="GHA41483.1"/>
    <property type="molecule type" value="Genomic_DNA"/>
</dbReference>
<organism evidence="2 3">
    <name type="scientific">Streptomyces canarius</name>
    <dbReference type="NCBI Taxonomy" id="285453"/>
    <lineage>
        <taxon>Bacteria</taxon>
        <taxon>Bacillati</taxon>
        <taxon>Actinomycetota</taxon>
        <taxon>Actinomycetes</taxon>
        <taxon>Kitasatosporales</taxon>
        <taxon>Streptomycetaceae</taxon>
        <taxon>Streptomyces</taxon>
    </lineage>
</organism>
<protein>
    <submittedName>
        <fullName evidence="2">Uncharacterized protein</fullName>
    </submittedName>
</protein>
<feature type="region of interest" description="Disordered" evidence="1">
    <location>
        <begin position="129"/>
        <end position="174"/>
    </location>
</feature>
<reference evidence="3" key="1">
    <citation type="journal article" date="2019" name="Int. J. Syst. Evol. Microbiol.">
        <title>The Global Catalogue of Microorganisms (GCM) 10K type strain sequencing project: providing services to taxonomists for standard genome sequencing and annotation.</title>
        <authorList>
            <consortium name="The Broad Institute Genomics Platform"/>
            <consortium name="The Broad Institute Genome Sequencing Center for Infectious Disease"/>
            <person name="Wu L."/>
            <person name="Ma J."/>
        </authorList>
    </citation>
    <scope>NUCLEOTIDE SEQUENCE [LARGE SCALE GENOMIC DNA]</scope>
    <source>
        <strain evidence="3">JCM 4733</strain>
    </source>
</reference>
<comment type="caution">
    <text evidence="2">The sequence shown here is derived from an EMBL/GenBank/DDBJ whole genome shotgun (WGS) entry which is preliminary data.</text>
</comment>
<dbReference type="Proteomes" id="UP000653644">
    <property type="component" value="Unassembled WGS sequence"/>
</dbReference>
<gene>
    <name evidence="2" type="ORF">GCM10010345_52760</name>
</gene>
<sequence length="174" mass="18739">MGRMRPSSLRPPEPRFVPAGEHPLWDEALATVNRDLAATLPGQRPLCLIAYPADAHEDEQVYVALADGNAHGNSLGPSGSAHQALWTVAEAAQDTITGCLWQAWPVCTLHGLGMHMREESGRPVWSCAGGGRPGDPAHVRAAVGELDTVHRPHRPNRKRRKDGRGREGGEGRGC</sequence>
<keyword evidence="3" id="KW-1185">Reference proteome</keyword>
<feature type="compositionally biased region" description="Basic and acidic residues" evidence="1">
    <location>
        <begin position="164"/>
        <end position="174"/>
    </location>
</feature>
<evidence type="ECO:0000313" key="2">
    <source>
        <dbReference type="EMBL" id="GHA41483.1"/>
    </source>
</evidence>
<evidence type="ECO:0000313" key="3">
    <source>
        <dbReference type="Proteomes" id="UP000653644"/>
    </source>
</evidence>
<proteinExistence type="predicted"/>
<feature type="compositionally biased region" description="Basic residues" evidence="1">
    <location>
        <begin position="151"/>
        <end position="163"/>
    </location>
</feature>
<accession>A0ABQ3CS76</accession>
<name>A0ABQ3CS76_9ACTN</name>
<evidence type="ECO:0000256" key="1">
    <source>
        <dbReference type="SAM" id="MobiDB-lite"/>
    </source>
</evidence>